<gene>
    <name evidence="7" type="ORF">BCR39DRAFT_542448</name>
</gene>
<feature type="repeat" description="PPR" evidence="5">
    <location>
        <begin position="1423"/>
        <end position="1453"/>
    </location>
</feature>
<dbReference type="PANTHER" id="PTHR47447">
    <property type="entry name" value="OS03G0856100 PROTEIN"/>
    <property type="match status" value="1"/>
</dbReference>
<feature type="compositionally biased region" description="Polar residues" evidence="6">
    <location>
        <begin position="40"/>
        <end position="49"/>
    </location>
</feature>
<dbReference type="OrthoDB" id="411857at2759"/>
<evidence type="ECO:0000256" key="1">
    <source>
        <dbReference type="ARBA" id="ARBA00006192"/>
    </source>
</evidence>
<feature type="compositionally biased region" description="Low complexity" evidence="6">
    <location>
        <begin position="50"/>
        <end position="68"/>
    </location>
</feature>
<accession>A0A1Y2AUW3</accession>
<feature type="repeat" description="PPR" evidence="5">
    <location>
        <begin position="1203"/>
        <end position="1237"/>
    </location>
</feature>
<dbReference type="PROSITE" id="PS51375">
    <property type="entry name" value="PPR"/>
    <property type="match status" value="3"/>
</dbReference>
<comment type="caution">
    <text evidence="7">The sequence shown here is derived from an EMBL/GenBank/DDBJ whole genome shotgun (WGS) entry which is preliminary data.</text>
</comment>
<dbReference type="STRING" id="71784.A0A1Y2AUW3"/>
<dbReference type="PANTHER" id="PTHR47447:SF23">
    <property type="entry name" value="PENTACOTRIPEPTIDE-REPEAT REGION OF PRORP DOMAIN-CONTAINING PROTEIN"/>
    <property type="match status" value="1"/>
</dbReference>
<dbReference type="Pfam" id="PF01535">
    <property type="entry name" value="PPR"/>
    <property type="match status" value="2"/>
</dbReference>
<name>A0A1Y2AUW3_9TREE</name>
<keyword evidence="8" id="KW-1185">Reference proteome</keyword>
<feature type="compositionally biased region" description="Gly residues" evidence="6">
    <location>
        <begin position="69"/>
        <end position="79"/>
    </location>
</feature>
<organism evidence="7 8">
    <name type="scientific">Naematelia encephala</name>
    <dbReference type="NCBI Taxonomy" id="71784"/>
    <lineage>
        <taxon>Eukaryota</taxon>
        <taxon>Fungi</taxon>
        <taxon>Dikarya</taxon>
        <taxon>Basidiomycota</taxon>
        <taxon>Agaricomycotina</taxon>
        <taxon>Tremellomycetes</taxon>
        <taxon>Tremellales</taxon>
        <taxon>Naemateliaceae</taxon>
        <taxon>Naematelia</taxon>
    </lineage>
</organism>
<dbReference type="NCBIfam" id="TIGR00756">
    <property type="entry name" value="PPR"/>
    <property type="match status" value="3"/>
</dbReference>
<evidence type="ECO:0000256" key="5">
    <source>
        <dbReference type="PROSITE-ProRule" id="PRU00708"/>
    </source>
</evidence>
<dbReference type="InParanoid" id="A0A1Y2AUW3"/>
<feature type="compositionally biased region" description="Low complexity" evidence="6">
    <location>
        <begin position="1"/>
        <end position="20"/>
    </location>
</feature>
<evidence type="ECO:0000313" key="7">
    <source>
        <dbReference type="EMBL" id="ORY26070.1"/>
    </source>
</evidence>
<protein>
    <recommendedName>
        <fullName evidence="9">Pentacotripeptide-repeat region of PRORP domain-containing protein</fullName>
    </recommendedName>
</protein>
<dbReference type="Gene3D" id="1.25.40.10">
    <property type="entry name" value="Tetratricopeptide repeat domain"/>
    <property type="match status" value="3"/>
</dbReference>
<feature type="compositionally biased region" description="Low complexity" evidence="6">
    <location>
        <begin position="209"/>
        <end position="228"/>
    </location>
</feature>
<comment type="subunit">
    <text evidence="4">Binds to mitochondrial small subunit 15S rRNA.</text>
</comment>
<dbReference type="Pfam" id="PF13041">
    <property type="entry name" value="PPR_2"/>
    <property type="match status" value="1"/>
</dbReference>
<evidence type="ECO:0008006" key="9">
    <source>
        <dbReference type="Google" id="ProtNLM"/>
    </source>
</evidence>
<dbReference type="EMBL" id="MCFC01000051">
    <property type="protein sequence ID" value="ORY26070.1"/>
    <property type="molecule type" value="Genomic_DNA"/>
</dbReference>
<evidence type="ECO:0000256" key="6">
    <source>
        <dbReference type="SAM" id="MobiDB-lite"/>
    </source>
</evidence>
<evidence type="ECO:0000313" key="8">
    <source>
        <dbReference type="Proteomes" id="UP000193986"/>
    </source>
</evidence>
<dbReference type="Proteomes" id="UP000193986">
    <property type="component" value="Unassembled WGS sequence"/>
</dbReference>
<feature type="region of interest" description="Disordered" evidence="6">
    <location>
        <begin position="296"/>
        <end position="325"/>
    </location>
</feature>
<keyword evidence="2" id="KW-0677">Repeat</keyword>
<proteinExistence type="inferred from homology"/>
<sequence length="1556" mass="171203">MLTKPLTHLRPLLRLPSHTHTASGPEHFSANPSIVHHLPQNGSANGLVTSAQGSASTAGGSSGNAGRAGWTGSGPGAGSGGYTGHARAFLSLPQTSLVDSSSLTSSDDTSTERRRRLLLRKRLLDAQGRQTRIVTIADGPGRIVNKQIAAREGSGRVGLVELESGQVLAVEEGKVRGRRSSIAFPTSAAQAVEEAESQWSGEITPMATPPSSRSSTPTRTSLRTRQPLTRSRTSLDLWRVGVPQSSSTIPARALSTRTLAASLPEVDELDRPPAVRIVQDLAGLDLPLSRLGRVRRNSSSATAAVANKSAHEQLQIDEDTSDSRLATEQAAADAVEEEDHETIAANQEFEQSNPMPELDPFERAILDAKSHKDRKRIERLVQYYRTPPESTPEDSELAARFPLHGRRKIRHFNACIDALLSVREPGQTIAPVLDMYNEIIERDVIPNRRTYSLVIAALCNRERDVYAATARDQSQRMWHQWVRDRLGETVSEHFSTLEDEERIIGYLAEKNLASALRLFDAALTGSKNFGKFEGRAAIVMLNQIFATIAASPEPDSTTAMSLFRQIPAEALQNLRPIYRYMFNILGKAGDKDALESLWEQFESTRKAGQGMNKENWKEFELSTGSALSHNTRVSASVVEHHRRTLNAYLDAIVRCGEYDKAISLVELLIDPPADTDSNDLPVPPGVNHPMLGQLIVSLANAGQVEAAMTWWNRTLQLEQRTGSNAYLPIRRDLLVEVSSALLLRGEWRKVYEMNASQFWARPPNSPQPDVAHSQVDPGIGHRLYIAILATACEARADVSKVDEILSLLRPLIQSFEYNPWSEIAIIHFDLLADLNRYSDLLVLAQYWKPRGYREPEAIERLAQRLSQARSFIEQCKFAEQMSILTLFERFRVRNVGEMMVDYYAATRPSVESPAQLGLSAELWGMLYRAFSRLGMSDGDRDEAAISFMADLKQLTEADPQFLRSTGISLLQKLGRGLANRLVERFGRDRAVQMLEPLRGVVPVEMASEVATSASEATTPATDFTIPTTPSDPSAPSSPVAITGPPLHFDGKISSHVDLHTWRAPPITPMQAYDAIQQAIRSTGAAPYPEAIGRLMNNLARSGAEPQVRELYALGQHLVATHDIDTPEQPRKWQVIEDAMLQAMCFLGHLEEAGMHRARIIGACLVPSSDSYATMIACSKDTTDDALVARELYEESQRLGIRPNLYLYNTIISKLSKARKAEVAIDLFKQMKAVGIEPSSVTYGAVINACCRVGDAESAATLFEEMSSMPKFRPRVPPYNTMMQFHLQTAPSRDRILYYYGRLRAHRVPPSGHTYKLLMDAYASLPPMDIRAVEKVFADLCADKKVPVQGNHWGSLISAYGLYGGDVAKALQVFESIPSHPSGVDLSKEPVVWEGILNVLSRRGTLEQLEEMRQRMIASGARSTAYVYNVLISGYARHGQLETARALFASLGDSVTGVAAPNNHPVLLTSSGHVKPATITHTPTDIVYREPSTYEAMIHAELAAGNIPEAEAVLKIMEDRRYPVAVFMRAKAIVDGASASVISQGTPSNEAPAVHLS</sequence>
<comment type="similarity">
    <text evidence="1">Belongs to the CCM1 family.</text>
</comment>
<feature type="region of interest" description="Disordered" evidence="6">
    <location>
        <begin position="1"/>
        <end position="79"/>
    </location>
</feature>
<feature type="region of interest" description="Disordered" evidence="6">
    <location>
        <begin position="196"/>
        <end position="228"/>
    </location>
</feature>
<evidence type="ECO:0000256" key="4">
    <source>
        <dbReference type="ARBA" id="ARBA00044511"/>
    </source>
</evidence>
<reference evidence="7 8" key="1">
    <citation type="submission" date="2016-07" db="EMBL/GenBank/DDBJ databases">
        <title>Pervasive Adenine N6-methylation of Active Genes in Fungi.</title>
        <authorList>
            <consortium name="DOE Joint Genome Institute"/>
            <person name="Mondo S.J."/>
            <person name="Dannebaum R.O."/>
            <person name="Kuo R.C."/>
            <person name="Labutti K."/>
            <person name="Haridas S."/>
            <person name="Kuo A."/>
            <person name="Salamov A."/>
            <person name="Ahrendt S.R."/>
            <person name="Lipzen A."/>
            <person name="Sullivan W."/>
            <person name="Andreopoulos W.B."/>
            <person name="Clum A."/>
            <person name="Lindquist E."/>
            <person name="Daum C."/>
            <person name="Ramamoorthy G.K."/>
            <person name="Gryganskyi A."/>
            <person name="Culley D."/>
            <person name="Magnuson J.K."/>
            <person name="James T.Y."/>
            <person name="O'Malley M.A."/>
            <person name="Stajich J.E."/>
            <person name="Spatafora J.W."/>
            <person name="Visel A."/>
            <person name="Grigoriev I.V."/>
        </authorList>
    </citation>
    <scope>NUCLEOTIDE SEQUENCE [LARGE SCALE GENOMIC DNA]</scope>
    <source>
        <strain evidence="7 8">68-887.2</strain>
    </source>
</reference>
<dbReference type="InterPro" id="IPR011990">
    <property type="entry name" value="TPR-like_helical_dom_sf"/>
</dbReference>
<evidence type="ECO:0000256" key="3">
    <source>
        <dbReference type="ARBA" id="ARBA00044493"/>
    </source>
</evidence>
<comment type="function">
    <text evidence="3">Regulates mitochondrial small subunit maturation by controlling 15S rRNA 5'-end processing. Localizes to the 5' precursor of the 15S rRNA in a position that is subsequently occupied by mS47 in the mature yeast mtSSU. Uses structure and sequence-specific RNA recognition, binding to a single-stranded region of the precursor and specifically recognizing bases -6 to -1. The exchange of Ccm1 for mS47 is coupled to the irreversible removal of precursor rRNA that is accompanied by conformational changes of the mitoribosomal proteins uS5m and mS26. These conformational changes signal completion of 5'-end rRNA processing through protection of the mature 5'-end of the 15S rRNA and stabilization of mS47. The removal of the 5' precursor together with the dissociation of Ccm1 may be catalyzed by the 5'-3' exoribonuclease Pet127. Involved in the specific removal of group I introns in mitochondrial encoded transcripts.</text>
</comment>
<evidence type="ECO:0000256" key="2">
    <source>
        <dbReference type="ARBA" id="ARBA00022737"/>
    </source>
</evidence>
<feature type="repeat" description="PPR" evidence="5">
    <location>
        <begin position="1238"/>
        <end position="1268"/>
    </location>
</feature>
<dbReference type="InterPro" id="IPR002885">
    <property type="entry name" value="PPR_rpt"/>
</dbReference>